<keyword evidence="3" id="KW-1185">Reference proteome</keyword>
<accession>A0A6M9PZA9</accession>
<evidence type="ECO:0000256" key="1">
    <source>
        <dbReference type="SAM" id="Coils"/>
    </source>
</evidence>
<name>A0A6M9PZA9_9BURK</name>
<dbReference type="Proteomes" id="UP000503312">
    <property type="component" value="Chromosome"/>
</dbReference>
<dbReference type="AlphaFoldDB" id="A0A6M9PZA9"/>
<dbReference type="EMBL" id="CP028942">
    <property type="protein sequence ID" value="QKM64688.1"/>
    <property type="molecule type" value="Genomic_DNA"/>
</dbReference>
<keyword evidence="1" id="KW-0175">Coiled coil</keyword>
<protein>
    <submittedName>
        <fullName evidence="2">Uncharacterized protein</fullName>
    </submittedName>
</protein>
<reference evidence="2 3" key="1">
    <citation type="submission" date="2018-04" db="EMBL/GenBank/DDBJ databases">
        <title>Polynucleobacter sp. UH21B genome.</title>
        <authorList>
            <person name="Hahn M.W."/>
        </authorList>
    </citation>
    <scope>NUCLEOTIDE SEQUENCE [LARGE SCALE GENOMIC DNA]</scope>
    <source>
        <strain evidence="2 3">MWH-UH21B</strain>
    </source>
</reference>
<proteinExistence type="predicted"/>
<evidence type="ECO:0000313" key="2">
    <source>
        <dbReference type="EMBL" id="QKM64688.1"/>
    </source>
</evidence>
<dbReference type="KEGG" id="ptrp:DCO17_05225"/>
<feature type="coiled-coil region" evidence="1">
    <location>
        <begin position="3"/>
        <end position="34"/>
    </location>
</feature>
<evidence type="ECO:0000313" key="3">
    <source>
        <dbReference type="Proteomes" id="UP000503312"/>
    </source>
</evidence>
<gene>
    <name evidence="2" type="ORF">DCO17_05225</name>
</gene>
<sequence length="278" mass="32252">MSEAELREAMEEHLAQLESALKAQRKRLGAKAKNDPDTLKLEQLVGALKIADTKTILRAAVADIQAKRLNRKPRKGRVSLQDKIDEAYEEWIIRSKGLEYDPNSPIELYSTEKGRQKRIDELKPILMSESKEWLAQELGYAATTVEELNQYVEVQRNEIRFLSEQFESFYSGRKKTVQKQSKGKEKRFKENNDCLKAAFKKFEKILNRPIKSEDFSFYVVVLEHYFPIPPAPEISDSGGEEWAIKTVRNYFEKATGLSAKFSKREVSRLKKEHFSDNR</sequence>
<organism evidence="2 3">
    <name type="scientific">Polynucleobacter tropicus</name>
    <dbReference type="NCBI Taxonomy" id="1743174"/>
    <lineage>
        <taxon>Bacteria</taxon>
        <taxon>Pseudomonadati</taxon>
        <taxon>Pseudomonadota</taxon>
        <taxon>Betaproteobacteria</taxon>
        <taxon>Burkholderiales</taxon>
        <taxon>Burkholderiaceae</taxon>
        <taxon>Polynucleobacter</taxon>
    </lineage>
</organism>
<dbReference type="RefSeq" id="WP_173955728.1">
    <property type="nucleotide sequence ID" value="NZ_CP028942.1"/>
</dbReference>